<sequence length="197" mass="22363">MRRMTPTDRSSACGHETSRCYVDGGGDGFGSPPLSKRCRDKIPRVKVFYLNIIGSGSIRWLHNHLHWISIQRDEMVRESYLSLAVALSPTVPGAIDPTCAPTFPTNSTERRSCWQQQVPHRVDKEPLYKSWPPQPHLPPVSSLPPTMSSPPDHLTPFLSIVGKRRCGNPKHEMDGWIQLARARHAYNWKVIGQYEEQ</sequence>
<dbReference type="EMBL" id="OV725080">
    <property type="protein sequence ID" value="CAH1398644.1"/>
    <property type="molecule type" value="Genomic_DNA"/>
</dbReference>
<protein>
    <submittedName>
        <fullName evidence="2">Uncharacterized protein</fullName>
    </submittedName>
</protein>
<evidence type="ECO:0000256" key="1">
    <source>
        <dbReference type="SAM" id="MobiDB-lite"/>
    </source>
</evidence>
<feature type="compositionally biased region" description="Pro residues" evidence="1">
    <location>
        <begin position="132"/>
        <end position="142"/>
    </location>
</feature>
<proteinExistence type="predicted"/>
<evidence type="ECO:0000313" key="2">
    <source>
        <dbReference type="EMBL" id="CAH1398644.1"/>
    </source>
</evidence>
<dbReference type="Proteomes" id="UP001152798">
    <property type="component" value="Chromosome 4"/>
</dbReference>
<keyword evidence="3" id="KW-1185">Reference proteome</keyword>
<accession>A0A9P0HB66</accession>
<organism evidence="2 3">
    <name type="scientific">Nezara viridula</name>
    <name type="common">Southern green stink bug</name>
    <name type="synonym">Cimex viridulus</name>
    <dbReference type="NCBI Taxonomy" id="85310"/>
    <lineage>
        <taxon>Eukaryota</taxon>
        <taxon>Metazoa</taxon>
        <taxon>Ecdysozoa</taxon>
        <taxon>Arthropoda</taxon>
        <taxon>Hexapoda</taxon>
        <taxon>Insecta</taxon>
        <taxon>Pterygota</taxon>
        <taxon>Neoptera</taxon>
        <taxon>Paraneoptera</taxon>
        <taxon>Hemiptera</taxon>
        <taxon>Heteroptera</taxon>
        <taxon>Panheteroptera</taxon>
        <taxon>Pentatomomorpha</taxon>
        <taxon>Pentatomoidea</taxon>
        <taxon>Pentatomidae</taxon>
        <taxon>Pentatominae</taxon>
        <taxon>Nezara</taxon>
    </lineage>
</organism>
<dbReference type="AlphaFoldDB" id="A0A9P0HB66"/>
<gene>
    <name evidence="2" type="ORF">NEZAVI_LOCUS8250</name>
</gene>
<feature type="region of interest" description="Disordered" evidence="1">
    <location>
        <begin position="126"/>
        <end position="148"/>
    </location>
</feature>
<reference evidence="2" key="1">
    <citation type="submission" date="2022-01" db="EMBL/GenBank/DDBJ databases">
        <authorList>
            <person name="King R."/>
        </authorList>
    </citation>
    <scope>NUCLEOTIDE SEQUENCE</scope>
</reference>
<name>A0A9P0HB66_NEZVI</name>
<evidence type="ECO:0000313" key="3">
    <source>
        <dbReference type="Proteomes" id="UP001152798"/>
    </source>
</evidence>